<evidence type="ECO:0000256" key="1">
    <source>
        <dbReference type="SAM" id="Phobius"/>
    </source>
</evidence>
<feature type="transmembrane region" description="Helical" evidence="1">
    <location>
        <begin position="81"/>
        <end position="103"/>
    </location>
</feature>
<reference evidence="2 3" key="1">
    <citation type="submission" date="2023-09" db="EMBL/GenBank/DDBJ databases">
        <authorList>
            <person name="Rey-Velasco X."/>
        </authorList>
    </citation>
    <scope>NUCLEOTIDE SEQUENCE [LARGE SCALE GENOMIC DNA]</scope>
    <source>
        <strain evidence="2 3">W409</strain>
    </source>
</reference>
<accession>A0AAW8R0S7</accession>
<evidence type="ECO:0008006" key="4">
    <source>
        <dbReference type="Google" id="ProtNLM"/>
    </source>
</evidence>
<evidence type="ECO:0000313" key="2">
    <source>
        <dbReference type="EMBL" id="MDT0581445.1"/>
    </source>
</evidence>
<sequence>MFQQNKNESEALEKALNGQYDFDIKSLFMRAGEASRKNMATILKCILAAVFFALGITIVFFQIYEIQTVEQFEAIPLETRYLFQMILECLIAPMLVGLTMIGVRTERKEAVTFSMLWAYYPIFIFVASATLMVALLSQLGFALFLLPGIYVLVTTMFVQALVADKAMSPLAALVLSIKVSNKYLVKIALCYLAFFAMFIFVMITFGFALIWVGPLFFNFKGILYNDLFGGISEVQNAPEHSEEETHFDA</sequence>
<feature type="transmembrane region" description="Helical" evidence="1">
    <location>
        <begin position="141"/>
        <end position="162"/>
    </location>
</feature>
<comment type="caution">
    <text evidence="2">The sequence shown here is derived from an EMBL/GenBank/DDBJ whole genome shotgun (WGS) entry which is preliminary data.</text>
</comment>
<keyword evidence="1" id="KW-0812">Transmembrane</keyword>
<keyword evidence="1" id="KW-1133">Transmembrane helix</keyword>
<dbReference type="InterPro" id="IPR010380">
    <property type="entry name" value="DUF975"/>
</dbReference>
<evidence type="ECO:0000313" key="3">
    <source>
        <dbReference type="Proteomes" id="UP001249020"/>
    </source>
</evidence>
<dbReference type="Proteomes" id="UP001249020">
    <property type="component" value="Unassembled WGS sequence"/>
</dbReference>
<organism evidence="2 3">
    <name type="scientific">Brumicola blandensis</name>
    <dbReference type="NCBI Taxonomy" id="3075611"/>
    <lineage>
        <taxon>Bacteria</taxon>
        <taxon>Pseudomonadati</taxon>
        <taxon>Pseudomonadota</taxon>
        <taxon>Gammaproteobacteria</taxon>
        <taxon>Alteromonadales</taxon>
        <taxon>Alteromonadaceae</taxon>
        <taxon>Brumicola</taxon>
    </lineage>
</organism>
<dbReference type="EMBL" id="JAVRIE010000001">
    <property type="protein sequence ID" value="MDT0581445.1"/>
    <property type="molecule type" value="Genomic_DNA"/>
</dbReference>
<dbReference type="RefSeq" id="WP_311360246.1">
    <property type="nucleotide sequence ID" value="NZ_JAVRIE010000001.1"/>
</dbReference>
<protein>
    <recommendedName>
        <fullName evidence="4">Sec-independent protein translocase component TatC</fullName>
    </recommendedName>
</protein>
<keyword evidence="1" id="KW-0472">Membrane</keyword>
<dbReference type="PANTHER" id="PTHR40076">
    <property type="entry name" value="MEMBRANE PROTEIN-RELATED"/>
    <property type="match status" value="1"/>
</dbReference>
<proteinExistence type="predicted"/>
<name>A0AAW8R0S7_9ALTE</name>
<dbReference type="PANTHER" id="PTHR40076:SF1">
    <property type="entry name" value="MEMBRANE PROTEIN"/>
    <property type="match status" value="1"/>
</dbReference>
<gene>
    <name evidence="2" type="ORF">RM544_02770</name>
</gene>
<keyword evidence="3" id="KW-1185">Reference proteome</keyword>
<dbReference type="AlphaFoldDB" id="A0AAW8R0S7"/>
<feature type="transmembrane region" description="Helical" evidence="1">
    <location>
        <begin position="115"/>
        <end position="135"/>
    </location>
</feature>
<feature type="transmembrane region" description="Helical" evidence="1">
    <location>
        <begin position="39"/>
        <end position="61"/>
    </location>
</feature>
<feature type="transmembrane region" description="Helical" evidence="1">
    <location>
        <begin position="183"/>
        <end position="211"/>
    </location>
</feature>